<dbReference type="Gene3D" id="3.20.20.370">
    <property type="entry name" value="Glycoside hydrolase/deacetylase"/>
    <property type="match status" value="1"/>
</dbReference>
<evidence type="ECO:0000313" key="10">
    <source>
        <dbReference type="EMBL" id="KAL3231717.1"/>
    </source>
</evidence>
<comment type="caution">
    <text evidence="10">The sequence shown here is derived from an EMBL/GenBank/DDBJ whole genome shotgun (WGS) entry which is preliminary data.</text>
</comment>
<dbReference type="PANTHER" id="PTHR10587">
    <property type="entry name" value="GLYCOSYL TRANSFERASE-RELATED"/>
    <property type="match status" value="1"/>
</dbReference>
<dbReference type="EC" id="3.5.1.41" evidence="6"/>
<dbReference type="Proteomes" id="UP001623330">
    <property type="component" value="Unassembled WGS sequence"/>
</dbReference>
<evidence type="ECO:0000313" key="11">
    <source>
        <dbReference type="Proteomes" id="UP001623330"/>
    </source>
</evidence>
<evidence type="ECO:0000256" key="8">
    <source>
        <dbReference type="SAM" id="SignalP"/>
    </source>
</evidence>
<evidence type="ECO:0000256" key="5">
    <source>
        <dbReference type="ARBA" id="ARBA00023285"/>
    </source>
</evidence>
<keyword evidence="4" id="KW-0119">Carbohydrate metabolism</keyword>
<comment type="cofactor">
    <cofactor evidence="1">
        <name>Co(2+)</name>
        <dbReference type="ChEBI" id="CHEBI:48828"/>
    </cofactor>
</comment>
<evidence type="ECO:0000256" key="6">
    <source>
        <dbReference type="ARBA" id="ARBA00024056"/>
    </source>
</evidence>
<keyword evidence="3" id="KW-0378">Hydrolase</keyword>
<dbReference type="PROSITE" id="PS51677">
    <property type="entry name" value="NODB"/>
    <property type="match status" value="1"/>
</dbReference>
<evidence type="ECO:0000256" key="7">
    <source>
        <dbReference type="ARBA" id="ARBA00048494"/>
    </source>
</evidence>
<feature type="domain" description="NodB homology" evidence="9">
    <location>
        <begin position="90"/>
        <end position="273"/>
    </location>
</feature>
<dbReference type="InterPro" id="IPR011330">
    <property type="entry name" value="Glyco_hydro/deAcase_b/a-brl"/>
</dbReference>
<keyword evidence="8" id="KW-0732">Signal</keyword>
<sequence length="273" mass="31164">MMYLFLFFLSLSVAITPFPTWLMELTNLTKWPGLDPPFIPVVSLDGIPDDHRYRHERCNPLRLFPPLTHERNCSFDCDGCCAPDDIYSCPRFTQTFDDGPSLATQNLLDEFKGKASFFTIGLNVIEHAEIFTRTVEAGHFVGSHTWSHKHLPSLSNEDAAAQLQWSIWAMNATCGFIPKYFRPPYGGMDNRIRAIAARLGLKPIVWNFDTYDWQLSKGKITAEEIIRNVKDWKKKYSEGIILEHDTSIENVNVAIQINEVIGSNQIAVDQCNY</sequence>
<comment type="catalytic activity">
    <reaction evidence="7">
        <text>[(1-&gt;4)-N-acetyl-beta-D-glucosaminyl](n) + n H2O = chitosan + n acetate</text>
        <dbReference type="Rhea" id="RHEA:10464"/>
        <dbReference type="Rhea" id="RHEA-COMP:9593"/>
        <dbReference type="Rhea" id="RHEA-COMP:9597"/>
        <dbReference type="ChEBI" id="CHEBI:15377"/>
        <dbReference type="ChEBI" id="CHEBI:17029"/>
        <dbReference type="ChEBI" id="CHEBI:30089"/>
        <dbReference type="ChEBI" id="CHEBI:57704"/>
        <dbReference type="EC" id="3.5.1.41"/>
    </reaction>
    <physiologicalReaction direction="left-to-right" evidence="7">
        <dbReference type="Rhea" id="RHEA:10465"/>
    </physiologicalReaction>
</comment>
<dbReference type="PANTHER" id="PTHR10587:SF133">
    <property type="entry name" value="CHITIN DEACETYLASE 1-RELATED"/>
    <property type="match status" value="1"/>
</dbReference>
<organism evidence="10 11">
    <name type="scientific">Nakaseomyces bracarensis</name>
    <dbReference type="NCBI Taxonomy" id="273131"/>
    <lineage>
        <taxon>Eukaryota</taxon>
        <taxon>Fungi</taxon>
        <taxon>Dikarya</taxon>
        <taxon>Ascomycota</taxon>
        <taxon>Saccharomycotina</taxon>
        <taxon>Saccharomycetes</taxon>
        <taxon>Saccharomycetales</taxon>
        <taxon>Saccharomycetaceae</taxon>
        <taxon>Nakaseomyces</taxon>
    </lineage>
</organism>
<name>A0ABR4NTB9_9SACH</name>
<dbReference type="InterPro" id="IPR050248">
    <property type="entry name" value="Polysacc_deacetylase_ArnD"/>
</dbReference>
<dbReference type="Pfam" id="PF01522">
    <property type="entry name" value="Polysacc_deac_1"/>
    <property type="match status" value="1"/>
</dbReference>
<dbReference type="EMBL" id="JBEVYD010000006">
    <property type="protein sequence ID" value="KAL3231717.1"/>
    <property type="molecule type" value="Genomic_DNA"/>
</dbReference>
<evidence type="ECO:0000256" key="4">
    <source>
        <dbReference type="ARBA" id="ARBA00023024"/>
    </source>
</evidence>
<reference evidence="10 11" key="1">
    <citation type="submission" date="2024-05" db="EMBL/GenBank/DDBJ databases">
        <title>Long read based assembly of the Candida bracarensis genome reveals expanded adhesin content.</title>
        <authorList>
            <person name="Marcet-Houben M."/>
            <person name="Ksiezopolska E."/>
            <person name="Gabaldon T."/>
        </authorList>
    </citation>
    <scope>NUCLEOTIDE SEQUENCE [LARGE SCALE GENOMIC DNA]</scope>
    <source>
        <strain evidence="10 11">CBM6</strain>
    </source>
</reference>
<dbReference type="SUPFAM" id="SSF88713">
    <property type="entry name" value="Glycoside hydrolase/deacetylase"/>
    <property type="match status" value="1"/>
</dbReference>
<feature type="chain" id="PRO_5045320227" description="chitin deacetylase" evidence="8">
    <location>
        <begin position="18"/>
        <end position="273"/>
    </location>
</feature>
<keyword evidence="5" id="KW-0170">Cobalt</keyword>
<dbReference type="InterPro" id="IPR002509">
    <property type="entry name" value="NODB_dom"/>
</dbReference>
<proteinExistence type="predicted"/>
<evidence type="ECO:0000259" key="9">
    <source>
        <dbReference type="PROSITE" id="PS51677"/>
    </source>
</evidence>
<keyword evidence="11" id="KW-1185">Reference proteome</keyword>
<feature type="signal peptide" evidence="8">
    <location>
        <begin position="1"/>
        <end position="17"/>
    </location>
</feature>
<keyword evidence="2" id="KW-0479">Metal-binding</keyword>
<gene>
    <name evidence="10" type="ORF">RNJ44_00252</name>
</gene>
<protein>
    <recommendedName>
        <fullName evidence="6">chitin deacetylase</fullName>
        <ecNumber evidence="6">3.5.1.41</ecNumber>
    </recommendedName>
</protein>
<evidence type="ECO:0000256" key="2">
    <source>
        <dbReference type="ARBA" id="ARBA00022723"/>
    </source>
</evidence>
<keyword evidence="4" id="KW-0624">Polysaccharide degradation</keyword>
<accession>A0ABR4NTB9</accession>
<evidence type="ECO:0000256" key="1">
    <source>
        <dbReference type="ARBA" id="ARBA00001941"/>
    </source>
</evidence>
<evidence type="ECO:0000256" key="3">
    <source>
        <dbReference type="ARBA" id="ARBA00022801"/>
    </source>
</evidence>
<keyword evidence="4" id="KW-0146">Chitin degradation</keyword>